<dbReference type="PANTHER" id="PTHR30547:SF0">
    <property type="entry name" value="BLR8175 PROTEIN"/>
    <property type="match status" value="1"/>
</dbReference>
<dbReference type="RefSeq" id="WP_092558229.1">
    <property type="nucleotide sequence ID" value="NZ_FNPZ01000009.1"/>
</dbReference>
<dbReference type="PANTHER" id="PTHR30547">
    <property type="entry name" value="UNCHARACTERIZED PROTEIN YHCG-RELATED"/>
    <property type="match status" value="1"/>
</dbReference>
<feature type="domain" description="YhcG N-terminal" evidence="2">
    <location>
        <begin position="17"/>
        <end position="151"/>
    </location>
</feature>
<dbReference type="InterPro" id="IPR009362">
    <property type="entry name" value="YhcG_C"/>
</dbReference>
<feature type="domain" description="YhcG PDDEXK nuclease" evidence="1">
    <location>
        <begin position="172"/>
        <end position="318"/>
    </location>
</feature>
<gene>
    <name evidence="3" type="ORF">SAMN05216554_4583</name>
</gene>
<organism evidence="3 4">
    <name type="scientific">Herbiconiux ginsengi</name>
    <dbReference type="NCBI Taxonomy" id="381665"/>
    <lineage>
        <taxon>Bacteria</taxon>
        <taxon>Bacillati</taxon>
        <taxon>Actinomycetota</taxon>
        <taxon>Actinomycetes</taxon>
        <taxon>Micrococcales</taxon>
        <taxon>Microbacteriaceae</taxon>
        <taxon>Herbiconiux</taxon>
    </lineage>
</organism>
<dbReference type="InterPro" id="IPR011856">
    <property type="entry name" value="tRNA_endonuc-like_dom_sf"/>
</dbReference>
<keyword evidence="3" id="KW-0540">Nuclease</keyword>
<reference evidence="3 4" key="1">
    <citation type="submission" date="2016-10" db="EMBL/GenBank/DDBJ databases">
        <authorList>
            <person name="de Groot N.N."/>
        </authorList>
    </citation>
    <scope>NUCLEOTIDE SEQUENCE [LARGE SCALE GENOMIC DNA]</scope>
    <source>
        <strain evidence="3 4">CGMCC 4.3491</strain>
    </source>
</reference>
<proteinExistence type="predicted"/>
<dbReference type="Pfam" id="PF17761">
    <property type="entry name" value="DUF1016_N"/>
    <property type="match status" value="1"/>
</dbReference>
<dbReference type="AlphaFoldDB" id="A0A1H3TYE1"/>
<keyword evidence="3" id="KW-0255">Endonuclease</keyword>
<sequence>MSEIEPAGYAETLALLRRQVREARFSVQRAANTELLRLYWRIGNTILARQRVEKWGTGVLGRLANDLRAEFPSMKGFSLANLAYMRRFAENWTEDAVLQQPVGELPWGHITHLLDKLDTADLRDWYAAKDVQHGWSRAVLVHQIQTRLHEREGAAPSNFAAALEPSDSELAQQITKDPFTLDFLAIDSDASERDLEERLTNRIVETLRELGRGFAFVGRQVHFGVDGDDFYVDLLFFHVEQLRYVVIELKTTKFDPRDAGQLSFYVALVDDRLRIDDVHRPTVGMLLVADKNETVVRYALAGTSQPVAVSRYELSSAEAAALPSEETLAQLAAEAVYDSEARE</sequence>
<evidence type="ECO:0000259" key="1">
    <source>
        <dbReference type="Pfam" id="PF06250"/>
    </source>
</evidence>
<dbReference type="STRING" id="381665.SAMN05216554_4583"/>
<dbReference type="EMBL" id="FNPZ01000009">
    <property type="protein sequence ID" value="SDZ55253.1"/>
    <property type="molecule type" value="Genomic_DNA"/>
</dbReference>
<dbReference type="InterPro" id="IPR053148">
    <property type="entry name" value="PD-DEXK-like_domain"/>
</dbReference>
<dbReference type="OrthoDB" id="9801263at2"/>
<dbReference type="Gene3D" id="3.40.1350.10">
    <property type="match status" value="1"/>
</dbReference>
<dbReference type="InterPro" id="IPR041527">
    <property type="entry name" value="YhcG_N"/>
</dbReference>
<evidence type="ECO:0000313" key="3">
    <source>
        <dbReference type="EMBL" id="SDZ55253.1"/>
    </source>
</evidence>
<evidence type="ECO:0000259" key="2">
    <source>
        <dbReference type="Pfam" id="PF17761"/>
    </source>
</evidence>
<keyword evidence="4" id="KW-1185">Reference proteome</keyword>
<dbReference type="Proteomes" id="UP000198891">
    <property type="component" value="Unassembled WGS sequence"/>
</dbReference>
<evidence type="ECO:0000313" key="4">
    <source>
        <dbReference type="Proteomes" id="UP000198891"/>
    </source>
</evidence>
<dbReference type="GO" id="GO:0003676">
    <property type="term" value="F:nucleic acid binding"/>
    <property type="evidence" value="ECO:0007669"/>
    <property type="project" value="InterPro"/>
</dbReference>
<name>A0A1H3TYE1_9MICO</name>
<keyword evidence="3" id="KW-0378">Hydrolase</keyword>
<protein>
    <submittedName>
        <fullName evidence="3">Predicted nuclease of restriction endonuclease-like (RecB) superfamily, DUF1016 family</fullName>
    </submittedName>
</protein>
<accession>A0A1H3TYE1</accession>
<dbReference type="Pfam" id="PF06250">
    <property type="entry name" value="YhcG_C"/>
    <property type="match status" value="1"/>
</dbReference>
<dbReference type="GO" id="GO:0004519">
    <property type="term" value="F:endonuclease activity"/>
    <property type="evidence" value="ECO:0007669"/>
    <property type="project" value="UniProtKB-KW"/>
</dbReference>